<proteinExistence type="predicted"/>
<keyword evidence="4" id="KW-1185">Reference proteome</keyword>
<evidence type="ECO:0000256" key="1">
    <source>
        <dbReference type="SAM" id="SignalP"/>
    </source>
</evidence>
<evidence type="ECO:0000313" key="3">
    <source>
        <dbReference type="EMBL" id="CAL2101075.1"/>
    </source>
</evidence>
<dbReference type="Proteomes" id="UP001497527">
    <property type="component" value="Unassembled WGS sequence"/>
</dbReference>
<dbReference type="Pfam" id="PF09603">
    <property type="entry name" value="Fib_succ_major"/>
    <property type="match status" value="1"/>
</dbReference>
<evidence type="ECO:0000259" key="2">
    <source>
        <dbReference type="Pfam" id="PF09603"/>
    </source>
</evidence>
<evidence type="ECO:0000313" key="4">
    <source>
        <dbReference type="Proteomes" id="UP001497527"/>
    </source>
</evidence>
<name>A0ABP1EUM4_9FLAO</name>
<feature type="chain" id="PRO_5045198102" description="Fibrobacter succinogenes major paralogous domain-containing protein" evidence="1">
    <location>
        <begin position="19"/>
        <end position="349"/>
    </location>
</feature>
<gene>
    <name evidence="3" type="ORF">T190423A01A_100063</name>
</gene>
<dbReference type="PROSITE" id="PS51257">
    <property type="entry name" value="PROKAR_LIPOPROTEIN"/>
    <property type="match status" value="1"/>
</dbReference>
<dbReference type="InterPro" id="IPR011871">
    <property type="entry name" value="Fib_succ_major"/>
</dbReference>
<protein>
    <recommendedName>
        <fullName evidence="2">Fibrobacter succinogenes major paralogous domain-containing protein</fullName>
    </recommendedName>
</protein>
<dbReference type="EMBL" id="CAXJIO010000001">
    <property type="protein sequence ID" value="CAL2101075.1"/>
    <property type="molecule type" value="Genomic_DNA"/>
</dbReference>
<comment type="caution">
    <text evidence="3">The sequence shown here is derived from an EMBL/GenBank/DDBJ whole genome shotgun (WGS) entry which is preliminary data.</text>
</comment>
<dbReference type="RefSeq" id="WP_348719038.1">
    <property type="nucleotide sequence ID" value="NZ_CAXJIO010000001.1"/>
</dbReference>
<feature type="signal peptide" evidence="1">
    <location>
        <begin position="1"/>
        <end position="18"/>
    </location>
</feature>
<feature type="domain" description="Fibrobacter succinogenes major paralogous" evidence="2">
    <location>
        <begin position="178"/>
        <end position="347"/>
    </location>
</feature>
<keyword evidence="1" id="KW-0732">Signal</keyword>
<accession>A0ABP1EUM4</accession>
<dbReference type="NCBIfam" id="TIGR02145">
    <property type="entry name" value="Fib_succ_major"/>
    <property type="match status" value="1"/>
</dbReference>
<sequence>MRNKLLISLITSFFLLFACNKNTSIDSIILKPIVVKTLDSLISYSDKIKIGMYPFSSEHHDSYWIYFYKKNSNCYLRLMANFDYYDENEVEGYTLYKNKVLTFYGMKDQCNLNIIDKSKINTSTKKIKRYIQSYQDIIPPPHDPPYIDFLLNNDQLIKVVTPTGYFIDKRDSTFYNTIQIGNKIWMAENLRYNAKGSFLNPNNPNETYGRLYMVSSLENVCPKGWHLPSDEEWDDLEIAHGMEHKFVNMGGWRGKHAIHMRTIDHWDNEAKNTNTLGFSVLPAGYYTSGELGLPKGFEGLGFAAAFWSSTQNNITTARFMFSQKTFVNKWEDTNNNTLMALSCRCVKDE</sequence>
<organism evidence="3 4">
    <name type="scientific">Tenacibaculum polynesiense</name>
    <dbReference type="NCBI Taxonomy" id="3137857"/>
    <lineage>
        <taxon>Bacteria</taxon>
        <taxon>Pseudomonadati</taxon>
        <taxon>Bacteroidota</taxon>
        <taxon>Flavobacteriia</taxon>
        <taxon>Flavobacteriales</taxon>
        <taxon>Flavobacteriaceae</taxon>
        <taxon>Tenacibaculum</taxon>
    </lineage>
</organism>
<reference evidence="3 4" key="1">
    <citation type="submission" date="2024-05" db="EMBL/GenBank/DDBJ databases">
        <authorList>
            <person name="Duchaud E."/>
        </authorList>
    </citation>
    <scope>NUCLEOTIDE SEQUENCE [LARGE SCALE GENOMIC DNA]</scope>
    <source>
        <strain evidence="3">Ena-SAMPLE-TAB-13-05-2024-13:56:06:370-140308</strain>
    </source>
</reference>